<accession>A0A2H0UAH3</accession>
<dbReference type="EMBL" id="PFBL01000004">
    <property type="protein sequence ID" value="PIR83423.1"/>
    <property type="molecule type" value="Genomic_DNA"/>
</dbReference>
<dbReference type="Proteomes" id="UP000230179">
    <property type="component" value="Unassembled WGS sequence"/>
</dbReference>
<dbReference type="SUPFAM" id="SSF53756">
    <property type="entry name" value="UDP-Glycosyltransferase/glycogen phosphorylase"/>
    <property type="match status" value="1"/>
</dbReference>
<evidence type="ECO:0000313" key="2">
    <source>
        <dbReference type="Proteomes" id="UP000230179"/>
    </source>
</evidence>
<protein>
    <submittedName>
        <fullName evidence="1">Uncharacterized protein</fullName>
    </submittedName>
</protein>
<sequence length="617" mass="70044">MTKTAPLLLLYETSQADLTVPGARVVSMNAWLDALLTERRVPHLSLETYTRDRGRMTELATEMQRAARDWYRRPELAFFSHRGIRLGEAMEPMVSAYFARVVYWRYVLSQVLDANPDCAELIIPEHDGNVSAYGGVLAPFESTVAVDCARALADEHGLLLRTIGQAPRPPEEHLFPQSPFQSFLVKGYNALMSLAPRRVLKLYASEYWRNIKPFMQNMPDAELVLMDRAEFFHIPWRELWRHRVRFLHPQDVRSAHYARASRGAVEAFRAGWKTARETLSQWDEWGKVDIPWATIEPELTYVVTRYAERVVADIERFTYLLKTERPDKVLLRASIGGRQPHFFLLARIARSTGVVSIELQHAGAHIDPRSVLSRLETDYLASYGEYENRWYRRNGYAADRLRAIGSPRFDRCISERGAATAKGEVLFREAGLALDRPILVAAVPYESIGFAVDSYAIARFLRSLVDVHACVPELQIVCKFRPGPIPEGPRHMLARLLPSAVCMGREDLFSLVCASHLVVCGNSTVIYEALLANRPLLLHPWAANDQYHAEMYAPAAPIVYDPQELGPLVKRVLTDTAYKKELVARGQQFLAGYYFDGQSAKRMSSLLRENLTPPEGL</sequence>
<reference evidence="2" key="1">
    <citation type="submission" date="2017-09" db="EMBL/GenBank/DDBJ databases">
        <title>Depth-based differentiation of microbial function through sediment-hosted aquifers and enrichment of novel symbionts in the deep terrestrial subsurface.</title>
        <authorList>
            <person name="Probst A.J."/>
            <person name="Ladd B."/>
            <person name="Jarett J.K."/>
            <person name="Geller-Mcgrath D.E."/>
            <person name="Sieber C.M.K."/>
            <person name="Emerson J.B."/>
            <person name="Anantharaman K."/>
            <person name="Thomas B.C."/>
            <person name="Malmstrom R."/>
            <person name="Stieglmeier M."/>
            <person name="Klingl A."/>
            <person name="Woyke T."/>
            <person name="Ryan C.M."/>
            <person name="Banfield J.F."/>
        </authorList>
    </citation>
    <scope>NUCLEOTIDE SEQUENCE [LARGE SCALE GENOMIC DNA]</scope>
</reference>
<organism evidence="1 2">
    <name type="scientific">Candidatus Kaiserbacteria bacterium CG10_big_fil_rev_8_21_14_0_10_56_12</name>
    <dbReference type="NCBI Taxonomy" id="1974611"/>
    <lineage>
        <taxon>Bacteria</taxon>
        <taxon>Candidatus Kaiseribacteriota</taxon>
    </lineage>
</organism>
<dbReference type="AlphaFoldDB" id="A0A2H0UAH3"/>
<name>A0A2H0UAH3_9BACT</name>
<evidence type="ECO:0000313" key="1">
    <source>
        <dbReference type="EMBL" id="PIR83423.1"/>
    </source>
</evidence>
<proteinExistence type="predicted"/>
<comment type="caution">
    <text evidence="1">The sequence shown here is derived from an EMBL/GenBank/DDBJ whole genome shotgun (WGS) entry which is preliminary data.</text>
</comment>
<gene>
    <name evidence="1" type="ORF">COU19_00480</name>
</gene>